<dbReference type="SUPFAM" id="SSF82171">
    <property type="entry name" value="DPP6 N-terminal domain-like"/>
    <property type="match status" value="1"/>
</dbReference>
<dbReference type="Proteomes" id="UP000606172">
    <property type="component" value="Unassembled WGS sequence"/>
</dbReference>
<dbReference type="GO" id="GO:0008239">
    <property type="term" value="F:dipeptidyl-peptidase activity"/>
    <property type="evidence" value="ECO:0007669"/>
    <property type="project" value="TreeGrafter"/>
</dbReference>
<dbReference type="AlphaFoldDB" id="A0A919RGD3"/>
<dbReference type="GO" id="GO:0008236">
    <property type="term" value="F:serine-type peptidase activity"/>
    <property type="evidence" value="ECO:0007669"/>
    <property type="project" value="InterPro"/>
</dbReference>
<dbReference type="Gene3D" id="2.140.10.30">
    <property type="entry name" value="Dipeptidylpeptidase IV, N-terminal domain"/>
    <property type="match status" value="1"/>
</dbReference>
<sequence length="689" mass="74254">MGESFPRLQAKTRRFSLGVPRGITIVDATRVVFLRSRGGTDPVTCLWEFDLITATERLIADPRALNVDEENLPPEERARRERAREGAGGIVAYSVDGAVRRAAFALAGGLYVAEIASGEVRHIATPGPAVEPRLSPDGTRIAYVCGGALRVLDLGSGADTALAHPETTTVAYGLADFIAAEELDRSRGFWWSPSSDALLVARVDVAPVQRWFIADPTHPEREPVEHHYPAAGTANARVELFVMNLAGDRVAVPYSQEYLVEALWDLHGLAIVTLSRDQRSLRLLEVDPVTGASTQIREETDEAWVELGSGTPARLSDGTLVWIAPAEGGHRLFIGDRPVTPPTLQVRAVLDIDDDTVLFRASGGDPASVQLWTWAAGVISPITPEPGVYSGTRCAGVTVITSQDMESDGATVKVVRPGHPPVTIPNLAERPGLDLRVSLLRAGARDLSTAVVFPSWHEPGSARLPVLMDPYGGPHAQRVLTARSAYLTSQWFAEQGFAVVVVDGRGTPGRGPAFEREILDDLAGPILDDQVDALAGVAKQFPGDLDLTRVGIRGWSFGGYLAALAVLRRPDVFHSAVAGAPVTEWRLYDTAYTERYLGDPKARPHIYDQSSLFDDAGKLDRPLLLIHGLADDNVVAAHTLKLSSALMAAGRPHTVLPLSGVTHMTPQEVVAENLLLLQVEFLKRTLGMS</sequence>
<accession>A0A919RGD3</accession>
<proteinExistence type="predicted"/>
<dbReference type="Pfam" id="PF00326">
    <property type="entry name" value="Peptidase_S9"/>
    <property type="match status" value="1"/>
</dbReference>
<protein>
    <submittedName>
        <fullName evidence="3">Peptidase</fullName>
    </submittedName>
</protein>
<gene>
    <name evidence="3" type="ORF">Ssi02_33590</name>
</gene>
<keyword evidence="4" id="KW-1185">Reference proteome</keyword>
<dbReference type="Pfam" id="PF00930">
    <property type="entry name" value="DPPIV_N"/>
    <property type="match status" value="1"/>
</dbReference>
<dbReference type="InterPro" id="IPR050278">
    <property type="entry name" value="Serine_Prot_S9B/DPPIV"/>
</dbReference>
<evidence type="ECO:0000313" key="4">
    <source>
        <dbReference type="Proteomes" id="UP000606172"/>
    </source>
</evidence>
<dbReference type="PANTHER" id="PTHR11731">
    <property type="entry name" value="PROTEASE FAMILY S9B,C DIPEPTIDYL-PEPTIDASE IV-RELATED"/>
    <property type="match status" value="1"/>
</dbReference>
<dbReference type="Gene3D" id="3.40.50.1820">
    <property type="entry name" value="alpha/beta hydrolase"/>
    <property type="match status" value="1"/>
</dbReference>
<dbReference type="InterPro" id="IPR002469">
    <property type="entry name" value="Peptidase_S9B_N"/>
</dbReference>
<dbReference type="RefSeq" id="WP_204026387.1">
    <property type="nucleotide sequence ID" value="NZ_BOOW01000020.1"/>
</dbReference>
<feature type="domain" description="Dipeptidylpeptidase IV N-terminal" evidence="2">
    <location>
        <begin position="106"/>
        <end position="373"/>
    </location>
</feature>
<dbReference type="PANTHER" id="PTHR11731:SF193">
    <property type="entry name" value="DIPEPTIDYL PEPTIDASE 9"/>
    <property type="match status" value="1"/>
</dbReference>
<evidence type="ECO:0000259" key="1">
    <source>
        <dbReference type="Pfam" id="PF00326"/>
    </source>
</evidence>
<organism evidence="3 4">
    <name type="scientific">Sinosporangium siamense</name>
    <dbReference type="NCBI Taxonomy" id="1367973"/>
    <lineage>
        <taxon>Bacteria</taxon>
        <taxon>Bacillati</taxon>
        <taxon>Actinomycetota</taxon>
        <taxon>Actinomycetes</taxon>
        <taxon>Streptosporangiales</taxon>
        <taxon>Streptosporangiaceae</taxon>
        <taxon>Sinosporangium</taxon>
    </lineage>
</organism>
<evidence type="ECO:0000259" key="2">
    <source>
        <dbReference type="Pfam" id="PF00930"/>
    </source>
</evidence>
<dbReference type="SUPFAM" id="SSF53474">
    <property type="entry name" value="alpha/beta-Hydrolases"/>
    <property type="match status" value="1"/>
</dbReference>
<reference evidence="3" key="1">
    <citation type="submission" date="2021-01" db="EMBL/GenBank/DDBJ databases">
        <title>Whole genome shotgun sequence of Sinosporangium siamense NBRC 109515.</title>
        <authorList>
            <person name="Komaki H."/>
            <person name="Tamura T."/>
        </authorList>
    </citation>
    <scope>NUCLEOTIDE SEQUENCE</scope>
    <source>
        <strain evidence="3">NBRC 109515</strain>
    </source>
</reference>
<dbReference type="GO" id="GO:0006508">
    <property type="term" value="P:proteolysis"/>
    <property type="evidence" value="ECO:0007669"/>
    <property type="project" value="InterPro"/>
</dbReference>
<name>A0A919RGD3_9ACTN</name>
<dbReference type="InterPro" id="IPR001375">
    <property type="entry name" value="Peptidase_S9_cat"/>
</dbReference>
<dbReference type="InterPro" id="IPR029058">
    <property type="entry name" value="AB_hydrolase_fold"/>
</dbReference>
<dbReference type="EMBL" id="BOOW01000020">
    <property type="protein sequence ID" value="GII93128.1"/>
    <property type="molecule type" value="Genomic_DNA"/>
</dbReference>
<evidence type="ECO:0000313" key="3">
    <source>
        <dbReference type="EMBL" id="GII93128.1"/>
    </source>
</evidence>
<comment type="caution">
    <text evidence="3">The sequence shown here is derived from an EMBL/GenBank/DDBJ whole genome shotgun (WGS) entry which is preliminary data.</text>
</comment>
<feature type="domain" description="Peptidase S9 prolyl oligopeptidase catalytic" evidence="1">
    <location>
        <begin position="488"/>
        <end position="688"/>
    </location>
</feature>